<reference evidence="1 2" key="1">
    <citation type="submission" date="2024-04" db="EMBL/GenBank/DDBJ databases">
        <authorList>
            <person name="Fracassetti M."/>
        </authorList>
    </citation>
    <scope>NUCLEOTIDE SEQUENCE [LARGE SCALE GENOMIC DNA]</scope>
</reference>
<proteinExistence type="predicted"/>
<dbReference type="AlphaFoldDB" id="A0AAV2F2X6"/>
<name>A0AAV2F2X6_9ROSI</name>
<dbReference type="Proteomes" id="UP001497516">
    <property type="component" value="Chromosome 6"/>
</dbReference>
<evidence type="ECO:0000313" key="1">
    <source>
        <dbReference type="EMBL" id="CAL1392282.1"/>
    </source>
</evidence>
<gene>
    <name evidence="1" type="ORF">LTRI10_LOCUS32943</name>
</gene>
<evidence type="ECO:0000313" key="2">
    <source>
        <dbReference type="Proteomes" id="UP001497516"/>
    </source>
</evidence>
<sequence length="151" mass="16938">MVKLREESKEGKSCNVRGEIFKVEISPILAEVPEPPPIAVPAKSNATGPAPAPCHFSRVHSRIRFPGFLRHQPCRRLQPADDCGGQQRLRRLLIHRVHHRIEPEVPSGAEIGGRRCLTERLRCIWEPRVLLQGNVQFAGNVQAVGVQERLP</sequence>
<organism evidence="1 2">
    <name type="scientific">Linum trigynum</name>
    <dbReference type="NCBI Taxonomy" id="586398"/>
    <lineage>
        <taxon>Eukaryota</taxon>
        <taxon>Viridiplantae</taxon>
        <taxon>Streptophyta</taxon>
        <taxon>Embryophyta</taxon>
        <taxon>Tracheophyta</taxon>
        <taxon>Spermatophyta</taxon>
        <taxon>Magnoliopsida</taxon>
        <taxon>eudicotyledons</taxon>
        <taxon>Gunneridae</taxon>
        <taxon>Pentapetalae</taxon>
        <taxon>rosids</taxon>
        <taxon>fabids</taxon>
        <taxon>Malpighiales</taxon>
        <taxon>Linaceae</taxon>
        <taxon>Linum</taxon>
    </lineage>
</organism>
<keyword evidence="2" id="KW-1185">Reference proteome</keyword>
<protein>
    <submittedName>
        <fullName evidence="1">Uncharacterized protein</fullName>
    </submittedName>
</protein>
<dbReference type="EMBL" id="OZ034819">
    <property type="protein sequence ID" value="CAL1392282.1"/>
    <property type="molecule type" value="Genomic_DNA"/>
</dbReference>
<accession>A0AAV2F2X6</accession>